<protein>
    <recommendedName>
        <fullName evidence="4">Lipoprotein</fullName>
    </recommendedName>
</protein>
<gene>
    <name evidence="2" type="ORF">HX828_05260</name>
</gene>
<dbReference type="RefSeq" id="WP_177042522.1">
    <property type="nucleotide sequence ID" value="NZ_JACARE010000010.1"/>
</dbReference>
<organism evidence="2 3">
    <name type="scientific">Pseudomonas yamanorum</name>
    <dbReference type="NCBI Taxonomy" id="515393"/>
    <lineage>
        <taxon>Bacteria</taxon>
        <taxon>Pseudomonadati</taxon>
        <taxon>Pseudomonadota</taxon>
        <taxon>Gammaproteobacteria</taxon>
        <taxon>Pseudomonadales</taxon>
        <taxon>Pseudomonadaceae</taxon>
        <taxon>Pseudomonas</taxon>
    </lineage>
</organism>
<sequence>MNKWLLAFAAMLSLGGCATPSNMIDRADERKPIDPQKAIIVGFVSEGFLTQPHGLYVLLKYQDPNPQAIATRIALTTLDQNNEVLGKPHIMGNTFVYEVPAGTYDVTHWFYRFYDGFSADQKKPLTFSVKPGDVAYIGNFHANSLTMCLSNTDDFAKAVIDIKKAHPFLANVAITNLSHGLQFPGWPNTKATDVFGKGLCKVQ</sequence>
<feature type="signal peptide" evidence="1">
    <location>
        <begin position="1"/>
        <end position="18"/>
    </location>
</feature>
<dbReference type="AlphaFoldDB" id="A0A7Y8F9S6"/>
<proteinExistence type="predicted"/>
<dbReference type="PROSITE" id="PS51257">
    <property type="entry name" value="PROKAR_LIPOPROTEIN"/>
    <property type="match status" value="1"/>
</dbReference>
<feature type="chain" id="PRO_5031198458" description="Lipoprotein" evidence="1">
    <location>
        <begin position="19"/>
        <end position="203"/>
    </location>
</feature>
<evidence type="ECO:0000256" key="1">
    <source>
        <dbReference type="SAM" id="SignalP"/>
    </source>
</evidence>
<evidence type="ECO:0008006" key="4">
    <source>
        <dbReference type="Google" id="ProtNLM"/>
    </source>
</evidence>
<accession>A0A7Y8F9S6</accession>
<dbReference type="EMBL" id="JACARF010000005">
    <property type="protein sequence ID" value="NWE74954.1"/>
    <property type="molecule type" value="Genomic_DNA"/>
</dbReference>
<name>A0A7Y8F9S6_9PSED</name>
<reference evidence="2 3" key="1">
    <citation type="submission" date="2020-04" db="EMBL/GenBank/DDBJ databases">
        <title>Molecular characterization of pseudomonads from Agaricus bisporus reveal novel blotch 2 pathogens in Western Europe.</title>
        <authorList>
            <person name="Taparia T."/>
            <person name="Krijger M."/>
            <person name="Haynes E."/>
            <person name="Elpinstone J.G."/>
            <person name="Noble R."/>
            <person name="Van Der Wolf J."/>
        </authorList>
    </citation>
    <scope>NUCLEOTIDE SEQUENCE [LARGE SCALE GENOMIC DNA]</scope>
    <source>
        <strain evidence="2 3">IPO3781</strain>
    </source>
</reference>
<evidence type="ECO:0000313" key="2">
    <source>
        <dbReference type="EMBL" id="NWE74954.1"/>
    </source>
</evidence>
<evidence type="ECO:0000313" key="3">
    <source>
        <dbReference type="Proteomes" id="UP000537188"/>
    </source>
</evidence>
<comment type="caution">
    <text evidence="2">The sequence shown here is derived from an EMBL/GenBank/DDBJ whole genome shotgun (WGS) entry which is preliminary data.</text>
</comment>
<keyword evidence="1" id="KW-0732">Signal</keyword>
<dbReference type="Proteomes" id="UP000537188">
    <property type="component" value="Unassembled WGS sequence"/>
</dbReference>